<dbReference type="SUPFAM" id="SSF53254">
    <property type="entry name" value="Phosphoglycerate mutase-like"/>
    <property type="match status" value="1"/>
</dbReference>
<dbReference type="PATRIC" id="fig|322095.3.peg.431"/>
<evidence type="ECO:0000313" key="7">
    <source>
        <dbReference type="Proteomes" id="UP000070224"/>
    </source>
</evidence>
<dbReference type="GO" id="GO:0004619">
    <property type="term" value="F:phosphoglycerate mutase activity"/>
    <property type="evidence" value="ECO:0007669"/>
    <property type="project" value="UniProtKB-EC"/>
</dbReference>
<evidence type="ECO:0000256" key="4">
    <source>
        <dbReference type="ARBA" id="ARBA00023152"/>
    </source>
</evidence>
<dbReference type="Proteomes" id="UP000070224">
    <property type="component" value="Unassembled WGS sequence"/>
</dbReference>
<sequence length="182" mass="20689">MHVYIVRHTSVVLDGNETCYGDMDIDVRPTFEEEARVTRAALEGLSFDGVFSSPLQRARKLADFCGYGFATLDDRLKEMNFGDWEGQPWAEIIKDEPVDQFFARYIEGVPPGGESLMMQYARVRDFFLEKRREGYKQILVFCHGGVINCARTITGEVRLVDAFATLPGFGSVTRLDFTHLED</sequence>
<proteinExistence type="inferred from homology"/>
<dbReference type="EC" id="5.4.2.11" evidence="2"/>
<dbReference type="AlphaFoldDB" id="A0A134BCM5"/>
<dbReference type="InterPro" id="IPR029033">
    <property type="entry name" value="His_PPase_superfam"/>
</dbReference>
<dbReference type="STRING" id="322095.HMPREF3185_00436"/>
<keyword evidence="7" id="KW-1185">Reference proteome</keyword>
<dbReference type="Pfam" id="PF00300">
    <property type="entry name" value="His_Phos_1"/>
    <property type="match status" value="1"/>
</dbReference>
<dbReference type="RefSeq" id="WP_060934955.1">
    <property type="nucleotide sequence ID" value="NZ_KQ960419.1"/>
</dbReference>
<comment type="similarity">
    <text evidence="1">Belongs to the phosphoglycerate mutase family. BPG-dependent PGAM subfamily.</text>
</comment>
<reference evidence="7" key="1">
    <citation type="submission" date="2016-01" db="EMBL/GenBank/DDBJ databases">
        <authorList>
            <person name="Mitreva M."/>
            <person name="Pepin K.H."/>
            <person name="Mihindukulasuriya K.A."/>
            <person name="Fulton R."/>
            <person name="Fronick C."/>
            <person name="O'Laughlin M."/>
            <person name="Miner T."/>
            <person name="Herter B."/>
            <person name="Rosa B.A."/>
            <person name="Cordes M."/>
            <person name="Tomlinson C."/>
            <person name="Wollam A."/>
            <person name="Palsikar V.B."/>
            <person name="Mardis E.R."/>
            <person name="Wilson R.K."/>
        </authorList>
    </citation>
    <scope>NUCLEOTIDE SEQUENCE [LARGE SCALE GENOMIC DNA]</scope>
    <source>
        <strain evidence="7">KA00683</strain>
    </source>
</reference>
<dbReference type="SMART" id="SM00855">
    <property type="entry name" value="PGAM"/>
    <property type="match status" value="1"/>
</dbReference>
<evidence type="ECO:0000256" key="1">
    <source>
        <dbReference type="ARBA" id="ARBA00006717"/>
    </source>
</evidence>
<name>A0A134BCM5_9PORP</name>
<keyword evidence="4" id="KW-0324">Glycolysis</keyword>
<dbReference type="CDD" id="cd07067">
    <property type="entry name" value="HP_PGM_like"/>
    <property type="match status" value="1"/>
</dbReference>
<keyword evidence="5" id="KW-0413">Isomerase</keyword>
<accession>A0A134BCM5</accession>
<dbReference type="GO" id="GO:0006096">
    <property type="term" value="P:glycolytic process"/>
    <property type="evidence" value="ECO:0007669"/>
    <property type="project" value="UniProtKB-KW"/>
</dbReference>
<protein>
    <recommendedName>
        <fullName evidence="2">phosphoglycerate mutase (2,3-diphosphoglycerate-dependent)</fullName>
        <ecNumber evidence="2">5.4.2.11</ecNumber>
    </recommendedName>
</protein>
<dbReference type="Gene3D" id="3.40.50.1240">
    <property type="entry name" value="Phosphoglycerate mutase-like"/>
    <property type="match status" value="1"/>
</dbReference>
<evidence type="ECO:0000256" key="2">
    <source>
        <dbReference type="ARBA" id="ARBA00012028"/>
    </source>
</evidence>
<evidence type="ECO:0000256" key="3">
    <source>
        <dbReference type="ARBA" id="ARBA00022432"/>
    </source>
</evidence>
<dbReference type="PANTHER" id="PTHR11931">
    <property type="entry name" value="PHOSPHOGLYCERATE MUTASE"/>
    <property type="match status" value="1"/>
</dbReference>
<keyword evidence="3" id="KW-0312">Gluconeogenesis</keyword>
<organism evidence="6 7">
    <name type="scientific">Porphyromonas somerae</name>
    <dbReference type="NCBI Taxonomy" id="322095"/>
    <lineage>
        <taxon>Bacteria</taxon>
        <taxon>Pseudomonadati</taxon>
        <taxon>Bacteroidota</taxon>
        <taxon>Bacteroidia</taxon>
        <taxon>Bacteroidales</taxon>
        <taxon>Porphyromonadaceae</taxon>
        <taxon>Porphyromonas</taxon>
    </lineage>
</organism>
<comment type="caution">
    <text evidence="6">The sequence shown here is derived from an EMBL/GenBank/DDBJ whole genome shotgun (WGS) entry which is preliminary data.</text>
</comment>
<evidence type="ECO:0000313" key="6">
    <source>
        <dbReference type="EMBL" id="KXB77679.1"/>
    </source>
</evidence>
<dbReference type="EMBL" id="LSDK01000030">
    <property type="protein sequence ID" value="KXB77679.1"/>
    <property type="molecule type" value="Genomic_DNA"/>
</dbReference>
<dbReference type="InterPro" id="IPR005952">
    <property type="entry name" value="Phosphogly_mut1"/>
</dbReference>
<evidence type="ECO:0000256" key="5">
    <source>
        <dbReference type="ARBA" id="ARBA00023235"/>
    </source>
</evidence>
<dbReference type="GO" id="GO:0006094">
    <property type="term" value="P:gluconeogenesis"/>
    <property type="evidence" value="ECO:0007669"/>
    <property type="project" value="UniProtKB-KW"/>
</dbReference>
<dbReference type="InterPro" id="IPR013078">
    <property type="entry name" value="His_Pase_superF_clade-1"/>
</dbReference>
<gene>
    <name evidence="6" type="ORF">HMPREF3185_00436</name>
</gene>
<dbReference type="OrthoDB" id="9782128at2"/>